<evidence type="ECO:0000313" key="1">
    <source>
        <dbReference type="EMBL" id="SFF32850.1"/>
    </source>
</evidence>
<organism evidence="1 2">
    <name type="scientific">Spirosoma endophyticum</name>
    <dbReference type="NCBI Taxonomy" id="662367"/>
    <lineage>
        <taxon>Bacteria</taxon>
        <taxon>Pseudomonadati</taxon>
        <taxon>Bacteroidota</taxon>
        <taxon>Cytophagia</taxon>
        <taxon>Cytophagales</taxon>
        <taxon>Cytophagaceae</taxon>
        <taxon>Spirosoma</taxon>
    </lineage>
</organism>
<evidence type="ECO:0000313" key="2">
    <source>
        <dbReference type="Proteomes" id="UP000198598"/>
    </source>
</evidence>
<protein>
    <submittedName>
        <fullName evidence="1">Uncharacterized protein</fullName>
    </submittedName>
</protein>
<proteinExistence type="predicted"/>
<name>A0A1I2HU27_9BACT</name>
<keyword evidence="2" id="KW-1185">Reference proteome</keyword>
<reference evidence="1 2" key="1">
    <citation type="submission" date="2016-10" db="EMBL/GenBank/DDBJ databases">
        <authorList>
            <person name="de Groot N.N."/>
        </authorList>
    </citation>
    <scope>NUCLEOTIDE SEQUENCE [LARGE SCALE GENOMIC DNA]</scope>
    <source>
        <strain evidence="1 2">DSM 26130</strain>
    </source>
</reference>
<sequence>MKSDKPDNKAKFLEKFDQPAKPVITQVVPVGEELPKKPAKSKDEPKDHFNVFLSKPVGKALRIHKINTGESVQDILERIVIDYLVSKGELPTDYSS</sequence>
<dbReference type="RefSeq" id="WP_093835133.1">
    <property type="nucleotide sequence ID" value="NZ_FOLQ01000048.1"/>
</dbReference>
<dbReference type="EMBL" id="FOLQ01000048">
    <property type="protein sequence ID" value="SFF32850.1"/>
    <property type="molecule type" value="Genomic_DNA"/>
</dbReference>
<dbReference type="STRING" id="662367.SAMN05216167_14815"/>
<dbReference type="AlphaFoldDB" id="A0A1I2HU27"/>
<dbReference type="Proteomes" id="UP000198598">
    <property type="component" value="Unassembled WGS sequence"/>
</dbReference>
<accession>A0A1I2HU27</accession>
<gene>
    <name evidence="1" type="ORF">SAMN05216167_14815</name>
</gene>